<dbReference type="Pfam" id="PF05199">
    <property type="entry name" value="GMC_oxred_C"/>
    <property type="match status" value="1"/>
</dbReference>
<dbReference type="SUPFAM" id="SSF51905">
    <property type="entry name" value="FAD/NAD(P)-binding domain"/>
    <property type="match status" value="1"/>
</dbReference>
<dbReference type="PIRSF" id="PIRSF000137">
    <property type="entry name" value="Alcohol_oxidase"/>
    <property type="match status" value="1"/>
</dbReference>
<name>A0A6P2BLY9_9ACTN</name>
<reference evidence="8 9" key="1">
    <citation type="submission" date="2018-11" db="EMBL/GenBank/DDBJ databases">
        <title>Trebonia kvetii gen.nov., sp.nov., a novel acidophilic actinobacterium, and proposal of the new actinobacterial family Treboniaceae fam. nov.</title>
        <authorList>
            <person name="Rapoport D."/>
            <person name="Sagova-Mareckova M."/>
            <person name="Sedlacek I."/>
            <person name="Provaznik J."/>
            <person name="Kralova S."/>
            <person name="Pavlinic D."/>
            <person name="Benes V."/>
            <person name="Kopecky J."/>
        </authorList>
    </citation>
    <scope>NUCLEOTIDE SEQUENCE [LARGE SCALE GENOMIC DNA]</scope>
    <source>
        <strain evidence="8 9">15Tr583</strain>
    </source>
</reference>
<dbReference type="Proteomes" id="UP000460272">
    <property type="component" value="Unassembled WGS sequence"/>
</dbReference>
<evidence type="ECO:0000256" key="3">
    <source>
        <dbReference type="ARBA" id="ARBA00022630"/>
    </source>
</evidence>
<feature type="binding site" evidence="5">
    <location>
        <position position="88"/>
    </location>
    <ligand>
        <name>FAD</name>
        <dbReference type="ChEBI" id="CHEBI:57692"/>
    </ligand>
</feature>
<dbReference type="InterPro" id="IPR012132">
    <property type="entry name" value="GMC_OxRdtase"/>
</dbReference>
<dbReference type="InterPro" id="IPR000172">
    <property type="entry name" value="GMC_OxRdtase_N"/>
</dbReference>
<dbReference type="InterPro" id="IPR007867">
    <property type="entry name" value="GMC_OxRtase_C"/>
</dbReference>
<sequence length="546" mass="55887">MSATEPAYDYVIVGGGSAGSVVASRLAAALPAASVLLIEAGTYGRGVAQIVDPPQWTKLPGTALDWGYRYRASPHVAGRGIPIPRGKVLGGSGATGAMRWFRGHPGDYDAWGRAGATGWNYADLLPYFRRSEAWEGGPSEHRGGSGPLRVTRPSKPHPVASALVEGAAELGLARLDDLNAGDTAGAALANLNIADGRRFSVVDGYLPAWAPPPAPGQVPVGAWAAAPEPPPNLTVLTGSTALRLGFGPGPRCDAVVHTVRGALRRTRAQAGVVLALGAFGTPELLIRSGIGDPAQLRALGVNPVACLPGVGRNLQDHPLLCGVQFLARHRLGLVTDDGGGALMNWRSSRAPRPDLHAFVVQGPHAGPGGAAPDGLAGDPRVFAICPALLGSVSRGRLTVRDPEKTGPDSVEIDAGFLAERADLDTLAEALDTIMDLAATAAYAELIDKPLLAAVGLSAREKEAFVREHCSTSFHPCGTAAMGTGSDAVTDPELNVIGVAGLRVADASVIPVIPAGDIQAAVVAVAERAADLITGKAAWGPAAMPVA</sequence>
<evidence type="ECO:0000256" key="6">
    <source>
        <dbReference type="SAM" id="MobiDB-lite"/>
    </source>
</evidence>
<proteinExistence type="inferred from homology"/>
<evidence type="ECO:0000256" key="4">
    <source>
        <dbReference type="ARBA" id="ARBA00022827"/>
    </source>
</evidence>
<feature type="domain" description="Glucose-methanol-choline oxidoreductase N-terminal" evidence="7">
    <location>
        <begin position="277"/>
        <end position="291"/>
    </location>
</feature>
<dbReference type="PROSITE" id="PS00624">
    <property type="entry name" value="GMC_OXRED_2"/>
    <property type="match status" value="1"/>
</dbReference>
<evidence type="ECO:0000256" key="5">
    <source>
        <dbReference type="PIRSR" id="PIRSR000137-2"/>
    </source>
</evidence>
<evidence type="ECO:0000256" key="1">
    <source>
        <dbReference type="ARBA" id="ARBA00001974"/>
    </source>
</evidence>
<dbReference type="Gene3D" id="3.30.560.10">
    <property type="entry name" value="Glucose Oxidase, domain 3"/>
    <property type="match status" value="1"/>
</dbReference>
<gene>
    <name evidence="8" type="ORF">EAS64_40660</name>
</gene>
<dbReference type="RefSeq" id="WP_145862055.1">
    <property type="nucleotide sequence ID" value="NZ_RPFW01000011.1"/>
</dbReference>
<dbReference type="GO" id="GO:0016614">
    <property type="term" value="F:oxidoreductase activity, acting on CH-OH group of donors"/>
    <property type="evidence" value="ECO:0007669"/>
    <property type="project" value="InterPro"/>
</dbReference>
<dbReference type="Pfam" id="PF00732">
    <property type="entry name" value="GMC_oxred_N"/>
    <property type="match status" value="2"/>
</dbReference>
<keyword evidence="9" id="KW-1185">Reference proteome</keyword>
<dbReference type="EMBL" id="RPFW01000011">
    <property type="protein sequence ID" value="TVY99947.1"/>
    <property type="molecule type" value="Genomic_DNA"/>
</dbReference>
<dbReference type="PANTHER" id="PTHR11552:SF147">
    <property type="entry name" value="CHOLINE DEHYDROGENASE, MITOCHONDRIAL"/>
    <property type="match status" value="1"/>
</dbReference>
<evidence type="ECO:0000313" key="8">
    <source>
        <dbReference type="EMBL" id="TVY99947.1"/>
    </source>
</evidence>
<dbReference type="OrthoDB" id="9785276at2"/>
<evidence type="ECO:0000256" key="2">
    <source>
        <dbReference type="ARBA" id="ARBA00010790"/>
    </source>
</evidence>
<feature type="region of interest" description="Disordered" evidence="6">
    <location>
        <begin position="135"/>
        <end position="156"/>
    </location>
</feature>
<evidence type="ECO:0000259" key="7">
    <source>
        <dbReference type="PROSITE" id="PS00624"/>
    </source>
</evidence>
<dbReference type="GO" id="GO:0050660">
    <property type="term" value="F:flavin adenine dinucleotide binding"/>
    <property type="evidence" value="ECO:0007669"/>
    <property type="project" value="InterPro"/>
</dbReference>
<comment type="caution">
    <text evidence="8">The sequence shown here is derived from an EMBL/GenBank/DDBJ whole genome shotgun (WGS) entry which is preliminary data.</text>
</comment>
<dbReference type="SUPFAM" id="SSF54373">
    <property type="entry name" value="FAD-linked reductases, C-terminal domain"/>
    <property type="match status" value="1"/>
</dbReference>
<dbReference type="Gene3D" id="3.50.50.60">
    <property type="entry name" value="FAD/NAD(P)-binding domain"/>
    <property type="match status" value="1"/>
</dbReference>
<protein>
    <submittedName>
        <fullName evidence="8">Glucose-methanol-choline oxidoreductase</fullName>
    </submittedName>
</protein>
<dbReference type="AlphaFoldDB" id="A0A6P2BLY9"/>
<accession>A0A6P2BLY9</accession>
<organism evidence="8 9">
    <name type="scientific">Trebonia kvetii</name>
    <dbReference type="NCBI Taxonomy" id="2480626"/>
    <lineage>
        <taxon>Bacteria</taxon>
        <taxon>Bacillati</taxon>
        <taxon>Actinomycetota</taxon>
        <taxon>Actinomycetes</taxon>
        <taxon>Streptosporangiales</taxon>
        <taxon>Treboniaceae</taxon>
        <taxon>Trebonia</taxon>
    </lineage>
</organism>
<evidence type="ECO:0000313" key="9">
    <source>
        <dbReference type="Proteomes" id="UP000460272"/>
    </source>
</evidence>
<comment type="similarity">
    <text evidence="2">Belongs to the GMC oxidoreductase family.</text>
</comment>
<dbReference type="PANTHER" id="PTHR11552">
    <property type="entry name" value="GLUCOSE-METHANOL-CHOLINE GMC OXIDOREDUCTASE"/>
    <property type="match status" value="1"/>
</dbReference>
<keyword evidence="3" id="KW-0285">Flavoprotein</keyword>
<dbReference type="InterPro" id="IPR036188">
    <property type="entry name" value="FAD/NAD-bd_sf"/>
</dbReference>
<comment type="cofactor">
    <cofactor evidence="1 5">
        <name>FAD</name>
        <dbReference type="ChEBI" id="CHEBI:57692"/>
    </cofactor>
</comment>
<keyword evidence="4 5" id="KW-0274">FAD</keyword>